<name>A0ABU6P9U2_9BACI</name>
<organism evidence="1 2">
    <name type="scientific">Bacillus nitratireducens</name>
    <dbReference type="NCBI Taxonomy" id="2026193"/>
    <lineage>
        <taxon>Bacteria</taxon>
        <taxon>Bacillati</taxon>
        <taxon>Bacillota</taxon>
        <taxon>Bacilli</taxon>
        <taxon>Bacillales</taxon>
        <taxon>Bacillaceae</taxon>
        <taxon>Bacillus</taxon>
        <taxon>Bacillus cereus group</taxon>
    </lineage>
</organism>
<dbReference type="Proteomes" id="UP001336122">
    <property type="component" value="Unassembled WGS sequence"/>
</dbReference>
<sequence>MFQEKQLKDYSNYLSITLKRDKDDLLSSWQISNLLSQISSQYYKNELLNTISLALNEGIQPENLFILNDSFNINNAYSKLDILDLNKSDDIKAFYHLGKPTSLFPNERLFKTALVFDYFRKINEMLSNKKISPINKDSLLDLASEIHANNNLLHILDSISTLANKCLKKETTDREEIVKNINTLITNAKEEFEQYEKNKVILDVMIDDIKNKTYEPPKDKKHKELETEYFNAFFTKFHNLKRPIVGIFYPNNNKIQILCNNFINKKKRDERFLDIKTISHNSPYLIDFIIGTSIALPLIKVLSLIKEQKKLKKREKELDLAEPKTDQELNLIIQQLTSLSETAENKAYQEIDLPYLKDRILESQNQTNEKFKAPLKHYGFANREIDITVQSTAKSVSVDSKSI</sequence>
<dbReference type="EMBL" id="JARTIK010000004">
    <property type="protein sequence ID" value="MED4678062.1"/>
    <property type="molecule type" value="Genomic_DNA"/>
</dbReference>
<protein>
    <submittedName>
        <fullName evidence="1">Uncharacterized protein</fullName>
    </submittedName>
</protein>
<evidence type="ECO:0000313" key="2">
    <source>
        <dbReference type="Proteomes" id="UP001336122"/>
    </source>
</evidence>
<gene>
    <name evidence="1" type="ORF">P9485_09355</name>
</gene>
<accession>A0ABU6P9U2</accession>
<keyword evidence="2" id="KW-1185">Reference proteome</keyword>
<proteinExistence type="predicted"/>
<evidence type="ECO:0000313" key="1">
    <source>
        <dbReference type="EMBL" id="MED4678062.1"/>
    </source>
</evidence>
<comment type="caution">
    <text evidence="1">The sequence shown here is derived from an EMBL/GenBank/DDBJ whole genome shotgun (WGS) entry which is preliminary data.</text>
</comment>
<dbReference type="RefSeq" id="WP_328071081.1">
    <property type="nucleotide sequence ID" value="NZ_JARTIK010000004.1"/>
</dbReference>
<reference evidence="1 2" key="1">
    <citation type="submission" date="2023-03" db="EMBL/GenBank/DDBJ databases">
        <title>Bacillus Genome Sequencing.</title>
        <authorList>
            <person name="Dunlap C."/>
        </authorList>
    </citation>
    <scope>NUCLEOTIDE SEQUENCE [LARGE SCALE GENOMIC DNA]</scope>
    <source>
        <strain evidence="1 2">NRS-319</strain>
    </source>
</reference>